<keyword evidence="2" id="KW-0813">Transport</keyword>
<dbReference type="CDD" id="cd03257">
    <property type="entry name" value="ABC_NikE_OppD_transporters"/>
    <property type="match status" value="1"/>
</dbReference>
<dbReference type="PROSITE" id="PS00211">
    <property type="entry name" value="ABC_TRANSPORTER_1"/>
    <property type="match status" value="1"/>
</dbReference>
<dbReference type="SUPFAM" id="SSF52540">
    <property type="entry name" value="P-loop containing nucleoside triphosphate hydrolases"/>
    <property type="match status" value="1"/>
</dbReference>
<dbReference type="GO" id="GO:0016887">
    <property type="term" value="F:ATP hydrolysis activity"/>
    <property type="evidence" value="ECO:0007669"/>
    <property type="project" value="InterPro"/>
</dbReference>
<dbReference type="SMART" id="SM00382">
    <property type="entry name" value="AAA"/>
    <property type="match status" value="1"/>
</dbReference>
<evidence type="ECO:0000256" key="2">
    <source>
        <dbReference type="ARBA" id="ARBA00022448"/>
    </source>
</evidence>
<proteinExistence type="inferred from homology"/>
<evidence type="ECO:0000256" key="1">
    <source>
        <dbReference type="ARBA" id="ARBA00005417"/>
    </source>
</evidence>
<dbReference type="InterPro" id="IPR003439">
    <property type="entry name" value="ABC_transporter-like_ATP-bd"/>
</dbReference>
<dbReference type="AlphaFoldDB" id="A0A8I0A7D3"/>
<dbReference type="Gene3D" id="3.40.50.300">
    <property type="entry name" value="P-loop containing nucleotide triphosphate hydrolases"/>
    <property type="match status" value="1"/>
</dbReference>
<gene>
    <name evidence="6" type="ORF">H8R92_10960</name>
</gene>
<evidence type="ECO:0000313" key="7">
    <source>
        <dbReference type="Proteomes" id="UP000662088"/>
    </source>
</evidence>
<dbReference type="Pfam" id="PF00005">
    <property type="entry name" value="ABC_tran"/>
    <property type="match status" value="1"/>
</dbReference>
<dbReference type="InterPro" id="IPR027417">
    <property type="entry name" value="P-loop_NTPase"/>
</dbReference>
<evidence type="ECO:0000313" key="6">
    <source>
        <dbReference type="EMBL" id="MBC5640934.1"/>
    </source>
</evidence>
<protein>
    <submittedName>
        <fullName evidence="6">ABC transporter ATP-binding protein</fullName>
    </submittedName>
</protein>
<dbReference type="PROSITE" id="PS50893">
    <property type="entry name" value="ABC_TRANSPORTER_2"/>
    <property type="match status" value="1"/>
</dbReference>
<evidence type="ECO:0000259" key="5">
    <source>
        <dbReference type="PROSITE" id="PS50893"/>
    </source>
</evidence>
<dbReference type="InterPro" id="IPR017871">
    <property type="entry name" value="ABC_transporter-like_CS"/>
</dbReference>
<dbReference type="GO" id="GO:0005524">
    <property type="term" value="F:ATP binding"/>
    <property type="evidence" value="ECO:0007669"/>
    <property type="project" value="UniProtKB-KW"/>
</dbReference>
<sequence>MDKIILQCNNLRKTYKKKDHLHVACDDINLYIKQGECLGVVGESGSGKSTLANIIMKLEKADSGTVILNDKDITNVKRNELKEVYKEIQMVFQDAIGSFNPRLTIEESIMEYVCNLCSTTEEEKKHKVDNLLQMVGLPKEYKDRYPHELSGGQCQRAAIARALSAHPKILVCDEATSALDVSVQAQVVELLKEMQEKMNISYLFITHDLALVSSFCDRVAVMKNGKVVEVGEAKEVINNPQHEYTKLLIQSAYL</sequence>
<keyword evidence="7" id="KW-1185">Reference proteome</keyword>
<feature type="domain" description="ABC transporter" evidence="5">
    <location>
        <begin position="6"/>
        <end position="249"/>
    </location>
</feature>
<keyword evidence="3" id="KW-0547">Nucleotide-binding</keyword>
<dbReference type="InterPro" id="IPR003593">
    <property type="entry name" value="AAA+_ATPase"/>
</dbReference>
<dbReference type="GO" id="GO:0055085">
    <property type="term" value="P:transmembrane transport"/>
    <property type="evidence" value="ECO:0007669"/>
    <property type="project" value="UniProtKB-ARBA"/>
</dbReference>
<dbReference type="PANTHER" id="PTHR43776">
    <property type="entry name" value="TRANSPORT ATP-BINDING PROTEIN"/>
    <property type="match status" value="1"/>
</dbReference>
<comment type="caution">
    <text evidence="6">The sequence shown here is derived from an EMBL/GenBank/DDBJ whole genome shotgun (WGS) entry which is preliminary data.</text>
</comment>
<dbReference type="FunFam" id="3.40.50.300:FF:000016">
    <property type="entry name" value="Oligopeptide ABC transporter ATP-binding component"/>
    <property type="match status" value="1"/>
</dbReference>
<evidence type="ECO:0000256" key="4">
    <source>
        <dbReference type="ARBA" id="ARBA00022840"/>
    </source>
</evidence>
<dbReference type="Proteomes" id="UP000662088">
    <property type="component" value="Unassembled WGS sequence"/>
</dbReference>
<keyword evidence="4 6" id="KW-0067">ATP-binding</keyword>
<name>A0A8I0A7D3_9CLOT</name>
<reference evidence="6" key="1">
    <citation type="submission" date="2020-08" db="EMBL/GenBank/DDBJ databases">
        <title>Genome public.</title>
        <authorList>
            <person name="Liu C."/>
            <person name="Sun Q."/>
        </authorList>
    </citation>
    <scope>NUCLEOTIDE SEQUENCE</scope>
    <source>
        <strain evidence="6">NSJ-42</strain>
    </source>
</reference>
<organism evidence="6 7">
    <name type="scientific">Clostridium lentum</name>
    <dbReference type="NCBI Taxonomy" id="2763037"/>
    <lineage>
        <taxon>Bacteria</taxon>
        <taxon>Bacillati</taxon>
        <taxon>Bacillota</taxon>
        <taxon>Clostridia</taxon>
        <taxon>Eubacteriales</taxon>
        <taxon>Clostridiaceae</taxon>
        <taxon>Clostridium</taxon>
    </lineage>
</organism>
<comment type="similarity">
    <text evidence="1">Belongs to the ABC transporter superfamily.</text>
</comment>
<dbReference type="RefSeq" id="WP_186835476.1">
    <property type="nucleotide sequence ID" value="NZ_JACOOQ010000019.1"/>
</dbReference>
<dbReference type="PANTHER" id="PTHR43776:SF8">
    <property type="entry name" value="ABC TRANSPORTER, ATP-BINDING PROTEIN"/>
    <property type="match status" value="1"/>
</dbReference>
<dbReference type="InterPro" id="IPR050319">
    <property type="entry name" value="ABC_transp_ATP-bind"/>
</dbReference>
<accession>A0A8I0A7D3</accession>
<dbReference type="EMBL" id="JACOOQ010000019">
    <property type="protein sequence ID" value="MBC5640934.1"/>
    <property type="molecule type" value="Genomic_DNA"/>
</dbReference>
<evidence type="ECO:0000256" key="3">
    <source>
        <dbReference type="ARBA" id="ARBA00022741"/>
    </source>
</evidence>